<evidence type="ECO:0000256" key="1">
    <source>
        <dbReference type="SAM" id="MobiDB-lite"/>
    </source>
</evidence>
<keyword evidence="5" id="KW-1185">Reference proteome</keyword>
<dbReference type="InterPro" id="IPR001304">
    <property type="entry name" value="C-type_lectin-like"/>
</dbReference>
<dbReference type="EMBL" id="BX284605">
    <property type="protein sequence ID" value="CCD72853.1"/>
    <property type="molecule type" value="Genomic_DNA"/>
</dbReference>
<dbReference type="UCSC" id="Y50D4B.5">
    <property type="organism name" value="c. elegans"/>
</dbReference>
<dbReference type="InParanoid" id="Q9N4T1"/>
<name>Q9N4T1_CAEEL</name>
<feature type="compositionally biased region" description="Polar residues" evidence="1">
    <location>
        <begin position="1"/>
        <end position="12"/>
    </location>
</feature>
<dbReference type="AlphaFoldDB" id="Q9N4T1"/>
<evidence type="ECO:0000256" key="2">
    <source>
        <dbReference type="SAM" id="Phobius"/>
    </source>
</evidence>
<dbReference type="InterPro" id="IPR016186">
    <property type="entry name" value="C-type_lectin-like/link_sf"/>
</dbReference>
<dbReference type="Proteomes" id="UP000001940">
    <property type="component" value="Chromosome V"/>
</dbReference>
<dbReference type="SUPFAM" id="SSF56436">
    <property type="entry name" value="C-type lectin-like"/>
    <property type="match status" value="1"/>
</dbReference>
<dbReference type="Gene3D" id="3.10.100.10">
    <property type="entry name" value="Mannose-Binding Protein A, subunit A"/>
    <property type="match status" value="1"/>
</dbReference>
<keyword evidence="2" id="KW-0812">Transmembrane</keyword>
<feature type="compositionally biased region" description="Low complexity" evidence="1">
    <location>
        <begin position="17"/>
        <end position="26"/>
    </location>
</feature>
<feature type="region of interest" description="Disordered" evidence="1">
    <location>
        <begin position="93"/>
        <end position="121"/>
    </location>
</feature>
<dbReference type="SMR" id="Q9N4T1"/>
<reference evidence="4 5" key="1">
    <citation type="journal article" date="1998" name="Science">
        <title>Genome sequence of the nematode C. elegans: a platform for investigating biology.</title>
        <authorList>
            <consortium name="The C. elegans sequencing consortium"/>
            <person name="Sulson J.E."/>
            <person name="Waterston R."/>
        </authorList>
    </citation>
    <scope>NUCLEOTIDE SEQUENCE [LARGE SCALE GENOMIC DNA]</scope>
    <source>
        <strain evidence="4 5">Bristol N2</strain>
    </source>
</reference>
<feature type="domain" description="C-type lectin" evidence="3">
    <location>
        <begin position="187"/>
        <end position="351"/>
    </location>
</feature>
<evidence type="ECO:0000313" key="4">
    <source>
        <dbReference type="EMBL" id="CCD72853.1"/>
    </source>
</evidence>
<evidence type="ECO:0000313" key="6">
    <source>
        <dbReference type="WormBase" id="Y50D4B.5"/>
    </source>
</evidence>
<dbReference type="SMART" id="SM00034">
    <property type="entry name" value="CLECT"/>
    <property type="match status" value="1"/>
</dbReference>
<dbReference type="HOGENOM" id="CLU_781274_0_0_1"/>
<evidence type="ECO:0000259" key="3">
    <source>
        <dbReference type="SMART" id="SM00034"/>
    </source>
</evidence>
<dbReference type="GeneID" id="190095"/>
<feature type="compositionally biased region" description="Polar residues" evidence="1">
    <location>
        <begin position="95"/>
        <end position="120"/>
    </location>
</feature>
<gene>
    <name evidence="4 6" type="primary">clec-203</name>
    <name evidence="4" type="ORF">CELE_Y50D4B.5</name>
    <name evidence="6" type="ORF">Y50D4B.5</name>
</gene>
<keyword evidence="2" id="KW-0472">Membrane</keyword>
<sequence length="355" mass="39053">MPSRSLPTTQTDPLLPRSSNRSRSTSSHHSCKTIVKILFIFIGILMISAPIAYGLTIMTGNYDDSKPYSFTYFITNVFNTFISIVPVSISSVASKQSPPTTKTEFPIPSSSNFSTETEFNSPIKRTETFNEEESNATNETFLSKEPISTFSTTITALPVSGERPISTIIVNHGENHENPPLAQVATCPDDWMTYERPQGRWCMKAFYGKMSQSDAEAECNAVGAKLSGLQNANERMNISYVLRDLVYKDGGGKYTAWLGGKRKASCPTGASCARLNSIEWTDGHTTGTDGFSTGTRELDGTYLQKFRGVQQCLHMIVTPYSDTELGFADFVHGSVDDEFCTATWVKAYVCGKLPS</sequence>
<dbReference type="PaxDb" id="6239-Y50D4B.5"/>
<feature type="region of interest" description="Disordered" evidence="1">
    <location>
        <begin position="1"/>
        <end position="26"/>
    </location>
</feature>
<dbReference type="KEGG" id="cel:CELE_Y50D4B.5"/>
<dbReference type="FunCoup" id="Q9N4T1">
    <property type="interactions" value="5"/>
</dbReference>
<dbReference type="PhylomeDB" id="Q9N4T1"/>
<dbReference type="WormBase" id="Y50D4B.5">
    <property type="protein sequence ID" value="CE45181"/>
    <property type="gene ID" value="WBGene00021744"/>
    <property type="gene designation" value="clec-203"/>
</dbReference>
<proteinExistence type="predicted"/>
<protein>
    <submittedName>
        <fullName evidence="4">C-type lectin domain-containing protein</fullName>
    </submittedName>
</protein>
<dbReference type="PANTHER" id="PTHR23124">
    <property type="entry name" value="C-TYPE LECTIN DOMAIN-CONTAINING PROTEIN-RELATED-RELATED"/>
    <property type="match status" value="1"/>
</dbReference>
<accession>Q9N4T1</accession>
<dbReference type="RefSeq" id="NP_503376.2">
    <property type="nucleotide sequence ID" value="NM_070975.3"/>
</dbReference>
<dbReference type="CTD" id="190095"/>
<dbReference type="CDD" id="cd00037">
    <property type="entry name" value="CLECT"/>
    <property type="match status" value="1"/>
</dbReference>
<evidence type="ECO:0000313" key="5">
    <source>
        <dbReference type="Proteomes" id="UP000001940"/>
    </source>
</evidence>
<dbReference type="eggNOG" id="KOG4297">
    <property type="taxonomic scope" value="Eukaryota"/>
</dbReference>
<dbReference type="InterPro" id="IPR016187">
    <property type="entry name" value="CTDL_fold"/>
</dbReference>
<organism evidence="4 5">
    <name type="scientific">Caenorhabditis elegans</name>
    <dbReference type="NCBI Taxonomy" id="6239"/>
    <lineage>
        <taxon>Eukaryota</taxon>
        <taxon>Metazoa</taxon>
        <taxon>Ecdysozoa</taxon>
        <taxon>Nematoda</taxon>
        <taxon>Chromadorea</taxon>
        <taxon>Rhabditida</taxon>
        <taxon>Rhabditina</taxon>
        <taxon>Rhabditomorpha</taxon>
        <taxon>Rhabditoidea</taxon>
        <taxon>Rhabditidae</taxon>
        <taxon>Peloderinae</taxon>
        <taxon>Caenorhabditis</taxon>
    </lineage>
</organism>
<keyword evidence="2" id="KW-1133">Transmembrane helix</keyword>
<feature type="transmembrane region" description="Helical" evidence="2">
    <location>
        <begin position="37"/>
        <end position="58"/>
    </location>
</feature>
<dbReference type="AGR" id="WB:WBGene00021744"/>
<feature type="transmembrane region" description="Helical" evidence="2">
    <location>
        <begin position="70"/>
        <end position="93"/>
    </location>
</feature>
<dbReference type="PANTHER" id="PTHR23124:SF152">
    <property type="entry name" value="C-TYPE LECTIN-RELATED"/>
    <property type="match status" value="1"/>
</dbReference>